<accession>A0A1H3W1Y1</accession>
<dbReference type="InterPro" id="IPR030922">
    <property type="entry name" value="LptF"/>
</dbReference>
<evidence type="ECO:0000256" key="6">
    <source>
        <dbReference type="SAM" id="Phobius"/>
    </source>
</evidence>
<feature type="transmembrane region" description="Helical" evidence="6">
    <location>
        <begin position="339"/>
        <end position="359"/>
    </location>
</feature>
<evidence type="ECO:0000256" key="1">
    <source>
        <dbReference type="ARBA" id="ARBA00004651"/>
    </source>
</evidence>
<evidence type="ECO:0000256" key="3">
    <source>
        <dbReference type="ARBA" id="ARBA00022692"/>
    </source>
</evidence>
<reference evidence="7 8" key="1">
    <citation type="submission" date="2016-10" db="EMBL/GenBank/DDBJ databases">
        <authorList>
            <person name="de Groot N.N."/>
        </authorList>
    </citation>
    <scope>NUCLEOTIDE SEQUENCE [LARGE SCALE GENOMIC DNA]</scope>
    <source>
        <strain evidence="7 8">DSM 15345</strain>
    </source>
</reference>
<dbReference type="GO" id="GO:0043190">
    <property type="term" value="C:ATP-binding cassette (ABC) transporter complex"/>
    <property type="evidence" value="ECO:0007669"/>
    <property type="project" value="InterPro"/>
</dbReference>
<feature type="transmembrane region" description="Helical" evidence="6">
    <location>
        <begin position="284"/>
        <end position="304"/>
    </location>
</feature>
<dbReference type="InterPro" id="IPR005495">
    <property type="entry name" value="LptG/LptF_permease"/>
</dbReference>
<evidence type="ECO:0000256" key="5">
    <source>
        <dbReference type="ARBA" id="ARBA00023136"/>
    </source>
</evidence>
<keyword evidence="3 6" id="KW-0812">Transmembrane</keyword>
<dbReference type="GO" id="GO:0055085">
    <property type="term" value="P:transmembrane transport"/>
    <property type="evidence" value="ECO:0007669"/>
    <property type="project" value="InterPro"/>
</dbReference>
<organism evidence="7 8">
    <name type="scientific">Rubrimonas cliftonensis</name>
    <dbReference type="NCBI Taxonomy" id="89524"/>
    <lineage>
        <taxon>Bacteria</taxon>
        <taxon>Pseudomonadati</taxon>
        <taxon>Pseudomonadota</taxon>
        <taxon>Alphaproteobacteria</taxon>
        <taxon>Rhodobacterales</taxon>
        <taxon>Paracoccaceae</taxon>
        <taxon>Rubrimonas</taxon>
    </lineage>
</organism>
<dbReference type="AlphaFoldDB" id="A0A1H3W1Y1"/>
<dbReference type="PANTHER" id="PTHR33529:SF6">
    <property type="entry name" value="YJGP_YJGQ FAMILY PERMEASE"/>
    <property type="match status" value="1"/>
</dbReference>
<keyword evidence="8" id="KW-1185">Reference proteome</keyword>
<name>A0A1H3W1Y1_9RHOB</name>
<feature type="transmembrane region" description="Helical" evidence="6">
    <location>
        <begin position="99"/>
        <end position="123"/>
    </location>
</feature>
<dbReference type="GO" id="GO:0015920">
    <property type="term" value="P:lipopolysaccharide transport"/>
    <property type="evidence" value="ECO:0007669"/>
    <property type="project" value="TreeGrafter"/>
</dbReference>
<keyword evidence="4 6" id="KW-1133">Transmembrane helix</keyword>
<gene>
    <name evidence="7" type="ORF">SAMN05444370_101432</name>
</gene>
<evidence type="ECO:0000256" key="2">
    <source>
        <dbReference type="ARBA" id="ARBA00022475"/>
    </source>
</evidence>
<protein>
    <submittedName>
        <fullName evidence="7">Lipopolysaccharide export system permease protein</fullName>
    </submittedName>
</protein>
<comment type="subcellular location">
    <subcellularLocation>
        <location evidence="1">Cell membrane</location>
        <topology evidence="1">Multi-pass membrane protein</topology>
    </subcellularLocation>
</comment>
<keyword evidence="2" id="KW-1003">Cell membrane</keyword>
<dbReference type="PANTHER" id="PTHR33529">
    <property type="entry name" value="SLR0882 PROTEIN-RELATED"/>
    <property type="match status" value="1"/>
</dbReference>
<dbReference type="NCBIfam" id="TIGR04407">
    <property type="entry name" value="LptF_YjgP"/>
    <property type="match status" value="1"/>
</dbReference>
<dbReference type="Pfam" id="PF03739">
    <property type="entry name" value="LptF_LptG"/>
    <property type="match status" value="1"/>
</dbReference>
<evidence type="ECO:0000313" key="7">
    <source>
        <dbReference type="EMBL" id="SDZ80328.1"/>
    </source>
</evidence>
<proteinExistence type="predicted"/>
<evidence type="ECO:0000313" key="8">
    <source>
        <dbReference type="Proteomes" id="UP000198703"/>
    </source>
</evidence>
<dbReference type="STRING" id="89524.SAMN05444370_101432"/>
<dbReference type="RefSeq" id="WP_093247900.1">
    <property type="nucleotide sequence ID" value="NZ_FNQM01000001.1"/>
</dbReference>
<dbReference type="EMBL" id="FNQM01000001">
    <property type="protein sequence ID" value="SDZ80328.1"/>
    <property type="molecule type" value="Genomic_DNA"/>
</dbReference>
<evidence type="ECO:0000256" key="4">
    <source>
        <dbReference type="ARBA" id="ARBA00022989"/>
    </source>
</evidence>
<keyword evidence="5 6" id="KW-0472">Membrane</keyword>
<dbReference type="OrthoDB" id="8477889at2"/>
<sequence>MPTRLSRYVLRELARPFAFFLLVLTAVIWLTQSLGVIEIVVNSGQSAGLFLQFVALLAPAALAIVLPLAAFAATLYAVHRLFGESELVAMIAAGMSPAALARPVALFGALVALAVAFCTIYAAPAATREMRERIANLRGDIANALVFEGQFLHPAPGLTIYVRENSGSGEMTGLFVHDQRDPEAEVTYTARRAVLARAEGGPRIMMQDGAAQRRDVENGALSVLRFDELVFDLGQFMSAAGDRAPKVSERSLAELVAPDRAALGDAADRALGRFYAEGHDRLSAPLYAVALPLIALATVIAGGFSRRGYGKRIALAVLIGVSVRVLGFAAKAMAAGAPATWPLLYFPPLIAILGALWALSRETGVPRHPAMRAAGGAS</sequence>
<dbReference type="Proteomes" id="UP000198703">
    <property type="component" value="Unassembled WGS sequence"/>
</dbReference>
<feature type="transmembrane region" description="Helical" evidence="6">
    <location>
        <begin position="49"/>
        <end position="78"/>
    </location>
</feature>
<feature type="transmembrane region" description="Helical" evidence="6">
    <location>
        <begin position="313"/>
        <end position="333"/>
    </location>
</feature>